<dbReference type="PANTHER" id="PTHR12526">
    <property type="entry name" value="GLYCOSYLTRANSFERASE"/>
    <property type="match status" value="1"/>
</dbReference>
<dbReference type="Pfam" id="PF13439">
    <property type="entry name" value="Glyco_transf_4"/>
    <property type="match status" value="1"/>
</dbReference>
<dbReference type="Proteomes" id="UP001501326">
    <property type="component" value="Unassembled WGS sequence"/>
</dbReference>
<evidence type="ECO:0000259" key="4">
    <source>
        <dbReference type="Pfam" id="PF13439"/>
    </source>
</evidence>
<keyword evidence="6" id="KW-1185">Reference proteome</keyword>
<feature type="domain" description="Glycosyltransferase subfamily 4-like N-terminal" evidence="4">
    <location>
        <begin position="36"/>
        <end position="206"/>
    </location>
</feature>
<evidence type="ECO:0000313" key="6">
    <source>
        <dbReference type="Proteomes" id="UP001501326"/>
    </source>
</evidence>
<dbReference type="CDD" id="cd03801">
    <property type="entry name" value="GT4_PimA-like"/>
    <property type="match status" value="1"/>
</dbReference>
<evidence type="ECO:0000256" key="1">
    <source>
        <dbReference type="ARBA" id="ARBA00022676"/>
    </source>
</evidence>
<reference evidence="5 6" key="1">
    <citation type="journal article" date="2019" name="Int. J. Syst. Evol. Microbiol.">
        <title>The Global Catalogue of Microorganisms (GCM) 10K type strain sequencing project: providing services to taxonomists for standard genome sequencing and annotation.</title>
        <authorList>
            <consortium name="The Broad Institute Genomics Platform"/>
            <consortium name="The Broad Institute Genome Sequencing Center for Infectious Disease"/>
            <person name="Wu L."/>
            <person name="Ma J."/>
        </authorList>
    </citation>
    <scope>NUCLEOTIDE SEQUENCE [LARGE SCALE GENOMIC DNA]</scope>
    <source>
        <strain evidence="5 6">JCM 16378</strain>
    </source>
</reference>
<dbReference type="InterPro" id="IPR028098">
    <property type="entry name" value="Glyco_trans_4-like_N"/>
</dbReference>
<comment type="caution">
    <text evidence="5">The sequence shown here is derived from an EMBL/GenBank/DDBJ whole genome shotgun (WGS) entry which is preliminary data.</text>
</comment>
<dbReference type="Pfam" id="PF13692">
    <property type="entry name" value="Glyco_trans_1_4"/>
    <property type="match status" value="1"/>
</dbReference>
<sequence length="671" mass="70438">MAGPRGRVGDRGGTAAVTPIAALKVAVVGPTHPYKGGVAAHTTSLAHELAEAGHDVTLVSWSHLYPSKLYPGEQAVPGGAPDVEPFPRTVRALSWARPDTWVRTGRRLRGFDVVVVVHVIPAVVPAHLALLRAAGAGRRAVGAAGAKGRADRSGPRTVVIAHNVLPHETHLGDRELMQQLFERVDAVLVHSDEQARLAHELHAPRVSVTDLPPHLPGGAPVDRAGHDGPPRLLALGMVREYKGVDLLMEALAKVPGPTLTVAGEMWGSSGERVKELARDPRLRDRVEVHGGYVPADRLAPLLASHDVLALTYRSATASQNALLGRHHGLAVLASDVGTFGAQVRDGVDGLLVPAGDEEALVAALRRLAEPGYADELRARVRPPDLSGPWANYLGTLEALAAVEPATLPDDDDTDPVVPDAGTAPAPPVGHGPSAVVGHLRHRVTSAVRGFVAASRPEVELARGDLPEWIRASDILADGHDADEAKAFAKSLGLPRCGDGIAAWAALGALAAIVRVKDDGRRSAVIVDESGTRSPLSRWARSIGFAPVELELTGHRSSVEVLDVDTASLDVIVRLHPGGCDADDIDEAMSQASWALRSGGLLCVTLPIGPSSAEGALGPADVRGVLARSHDLGFVLVGDLDGDITGRMREASGTSTRTDTAYGLLRLTLRRR</sequence>
<evidence type="ECO:0000256" key="3">
    <source>
        <dbReference type="SAM" id="MobiDB-lite"/>
    </source>
</evidence>
<feature type="region of interest" description="Disordered" evidence="3">
    <location>
        <begin position="406"/>
        <end position="428"/>
    </location>
</feature>
<dbReference type="EMBL" id="BAAARN010000005">
    <property type="protein sequence ID" value="GAA2739405.1"/>
    <property type="molecule type" value="Genomic_DNA"/>
</dbReference>
<organism evidence="5 6">
    <name type="scientific">Pedococcus aerophilus</name>
    <dbReference type="NCBI Taxonomy" id="436356"/>
    <lineage>
        <taxon>Bacteria</taxon>
        <taxon>Bacillati</taxon>
        <taxon>Actinomycetota</taxon>
        <taxon>Actinomycetes</taxon>
        <taxon>Micrococcales</taxon>
        <taxon>Intrasporangiaceae</taxon>
        <taxon>Pedococcus</taxon>
    </lineage>
</organism>
<dbReference type="Gene3D" id="3.40.50.2000">
    <property type="entry name" value="Glycogen Phosphorylase B"/>
    <property type="match status" value="2"/>
</dbReference>
<proteinExistence type="predicted"/>
<protein>
    <recommendedName>
        <fullName evidence="4">Glycosyltransferase subfamily 4-like N-terminal domain-containing protein</fullName>
    </recommendedName>
</protein>
<dbReference type="RefSeq" id="WP_344195900.1">
    <property type="nucleotide sequence ID" value="NZ_BAAARN010000005.1"/>
</dbReference>
<dbReference type="PANTHER" id="PTHR12526:SF510">
    <property type="entry name" value="D-INOSITOL 3-PHOSPHATE GLYCOSYLTRANSFERASE"/>
    <property type="match status" value="1"/>
</dbReference>
<accession>A0ABN3UW30</accession>
<keyword evidence="1" id="KW-0328">Glycosyltransferase</keyword>
<evidence type="ECO:0000313" key="5">
    <source>
        <dbReference type="EMBL" id="GAA2739405.1"/>
    </source>
</evidence>
<dbReference type="SUPFAM" id="SSF53756">
    <property type="entry name" value="UDP-Glycosyltransferase/glycogen phosphorylase"/>
    <property type="match status" value="1"/>
</dbReference>
<evidence type="ECO:0000256" key="2">
    <source>
        <dbReference type="ARBA" id="ARBA00022679"/>
    </source>
</evidence>
<gene>
    <name evidence="5" type="ORF">GCM10009867_35340</name>
</gene>
<keyword evidence="2" id="KW-0808">Transferase</keyword>
<name>A0ABN3UW30_9MICO</name>